<name>A0A2G9RFF8_AQUCT</name>
<evidence type="ECO:0000313" key="8">
    <source>
        <dbReference type="EMBL" id="PIO26636.1"/>
    </source>
</evidence>
<evidence type="ECO:0000313" key="9">
    <source>
        <dbReference type="Proteomes" id="UP000228934"/>
    </source>
</evidence>
<feature type="compositionally biased region" description="Low complexity" evidence="7">
    <location>
        <begin position="13"/>
        <end position="28"/>
    </location>
</feature>
<proteinExistence type="inferred from homology"/>
<evidence type="ECO:0000256" key="1">
    <source>
        <dbReference type="ARBA" id="ARBA00004123"/>
    </source>
</evidence>
<dbReference type="Proteomes" id="UP000228934">
    <property type="component" value="Unassembled WGS sequence"/>
</dbReference>
<dbReference type="EMBL" id="KV940340">
    <property type="protein sequence ID" value="PIO26636.1"/>
    <property type="molecule type" value="Genomic_DNA"/>
</dbReference>
<feature type="non-terminal residue" evidence="8">
    <location>
        <position position="1"/>
    </location>
</feature>
<evidence type="ECO:0000256" key="4">
    <source>
        <dbReference type="ARBA" id="ARBA00023015"/>
    </source>
</evidence>
<keyword evidence="5" id="KW-0804">Transcription</keyword>
<feature type="non-terminal residue" evidence="8">
    <location>
        <position position="395"/>
    </location>
</feature>
<dbReference type="InterPro" id="IPR051139">
    <property type="entry name" value="Mediator_complx_sub13"/>
</dbReference>
<evidence type="ECO:0000256" key="2">
    <source>
        <dbReference type="ARBA" id="ARBA00009354"/>
    </source>
</evidence>
<dbReference type="AlphaFoldDB" id="A0A2G9RFF8"/>
<sequence>LFRHKNLKQRNSGQQGQVPPAGPQQQAAQKHKTNEKQEKGDKPQKRPLTPFHHRVPLFDDVGIETDNANQRLGIRSQDSRGRFSNIRPNDVAKTPQLHGNEMSSSPPPPPLSPHPCEGLDGGEPIKNPSTPQSQHFYQIPTPDPLNPAKTIDERLDGLSQTFAAAFTEVLEPTVYIGTAVHLEEQEADHTWMYYKLPKRKESEFRPPPLPSDKLKDDAFGLSAKENITSVTELMVHCKKPLKISEDLLQKYQSKNQYIPTTVLDSEQEPDPYAFVDGDVEFVFDAKKERQNGEREVGKKHKADDGMSNVAVLPQVEDAMSLFSPAVKQGTADLHKMYPTPPSLEQHFMGFSPMNMNSKEYNSMDSTPGATLDGITAQFKIEVEEGFCSPKHTEIK</sequence>
<comment type="similarity">
    <text evidence="2">Belongs to the Mediator complex subunit 13 family.</text>
</comment>
<dbReference type="GO" id="GO:0016592">
    <property type="term" value="C:mediator complex"/>
    <property type="evidence" value="ECO:0007669"/>
    <property type="project" value="TreeGrafter"/>
</dbReference>
<reference evidence="9" key="1">
    <citation type="journal article" date="2017" name="Nat. Commun.">
        <title>The North American bullfrog draft genome provides insight into hormonal regulation of long noncoding RNA.</title>
        <authorList>
            <person name="Hammond S.A."/>
            <person name="Warren R.L."/>
            <person name="Vandervalk B.P."/>
            <person name="Kucuk E."/>
            <person name="Khan H."/>
            <person name="Gibb E.A."/>
            <person name="Pandoh P."/>
            <person name="Kirk H."/>
            <person name="Zhao Y."/>
            <person name="Jones M."/>
            <person name="Mungall A.J."/>
            <person name="Coope R."/>
            <person name="Pleasance S."/>
            <person name="Moore R.A."/>
            <person name="Holt R.A."/>
            <person name="Round J.M."/>
            <person name="Ohora S."/>
            <person name="Walle B.V."/>
            <person name="Veldhoen N."/>
            <person name="Helbing C.C."/>
            <person name="Birol I."/>
        </authorList>
    </citation>
    <scope>NUCLEOTIDE SEQUENCE [LARGE SCALE GENOMIC DNA]</scope>
</reference>
<dbReference type="OrthoDB" id="103819at2759"/>
<feature type="region of interest" description="Disordered" evidence="7">
    <location>
        <begin position="1"/>
        <end position="132"/>
    </location>
</feature>
<dbReference type="GO" id="GO:0003713">
    <property type="term" value="F:transcription coactivator activity"/>
    <property type="evidence" value="ECO:0007669"/>
    <property type="project" value="TreeGrafter"/>
</dbReference>
<accession>A0A2G9RFF8</accession>
<evidence type="ECO:0000256" key="3">
    <source>
        <dbReference type="ARBA" id="ARBA00022491"/>
    </source>
</evidence>
<feature type="compositionally biased region" description="Basic and acidic residues" evidence="7">
    <location>
        <begin position="32"/>
        <end position="44"/>
    </location>
</feature>
<evidence type="ECO:0000256" key="7">
    <source>
        <dbReference type="SAM" id="MobiDB-lite"/>
    </source>
</evidence>
<evidence type="ECO:0000256" key="5">
    <source>
        <dbReference type="ARBA" id="ARBA00023163"/>
    </source>
</evidence>
<keyword evidence="6" id="KW-0539">Nucleus</keyword>
<keyword evidence="9" id="KW-1185">Reference proteome</keyword>
<keyword evidence="4" id="KW-0805">Transcription regulation</keyword>
<organism evidence="8 9">
    <name type="scientific">Aquarana catesbeiana</name>
    <name type="common">American bullfrog</name>
    <name type="synonym">Rana catesbeiana</name>
    <dbReference type="NCBI Taxonomy" id="8400"/>
    <lineage>
        <taxon>Eukaryota</taxon>
        <taxon>Metazoa</taxon>
        <taxon>Chordata</taxon>
        <taxon>Craniata</taxon>
        <taxon>Vertebrata</taxon>
        <taxon>Euteleostomi</taxon>
        <taxon>Amphibia</taxon>
        <taxon>Batrachia</taxon>
        <taxon>Anura</taxon>
        <taxon>Neobatrachia</taxon>
        <taxon>Ranoidea</taxon>
        <taxon>Ranidae</taxon>
        <taxon>Aquarana</taxon>
    </lineage>
</organism>
<protein>
    <submittedName>
        <fullName evidence="8">Uncharacterized protein</fullName>
    </submittedName>
</protein>
<dbReference type="PANTHER" id="PTHR48249">
    <property type="entry name" value="MEDIATOR OF RNA POLYMERASE II TRANSCRIPTION SUBUNIT 13"/>
    <property type="match status" value="1"/>
</dbReference>
<dbReference type="PANTHER" id="PTHR48249:SF4">
    <property type="entry name" value="MEDIATOR OF RNA POLYMERASE II TRANSCRIPTION SUBUNIT 13"/>
    <property type="match status" value="1"/>
</dbReference>
<dbReference type="GO" id="GO:0045944">
    <property type="term" value="P:positive regulation of transcription by RNA polymerase II"/>
    <property type="evidence" value="ECO:0007669"/>
    <property type="project" value="TreeGrafter"/>
</dbReference>
<comment type="subcellular location">
    <subcellularLocation>
        <location evidence="1">Nucleus</location>
    </subcellularLocation>
</comment>
<evidence type="ECO:0000256" key="6">
    <source>
        <dbReference type="ARBA" id="ARBA00023242"/>
    </source>
</evidence>
<keyword evidence="3" id="KW-0678">Repressor</keyword>
<gene>
    <name evidence="8" type="ORF">AB205_0183400</name>
</gene>